<evidence type="ECO:0000256" key="2">
    <source>
        <dbReference type="SAM" id="Phobius"/>
    </source>
</evidence>
<reference evidence="4" key="2">
    <citation type="journal article" date="2013" name="Nat. Commun.">
        <title>Genome of the Chinese tree shrew.</title>
        <authorList>
            <person name="Fan Y."/>
            <person name="Huang Z.Y."/>
            <person name="Cao C.C."/>
            <person name="Chen C.S."/>
            <person name="Chen Y.X."/>
            <person name="Fan D.D."/>
            <person name="He J."/>
            <person name="Hou H.L."/>
            <person name="Hu L."/>
            <person name="Hu X.T."/>
            <person name="Jiang X.T."/>
            <person name="Lai R."/>
            <person name="Lang Y.S."/>
            <person name="Liang B."/>
            <person name="Liao S.G."/>
            <person name="Mu D."/>
            <person name="Ma Y.Y."/>
            <person name="Niu Y.Y."/>
            <person name="Sun X.Q."/>
            <person name="Xia J.Q."/>
            <person name="Xiao J."/>
            <person name="Xiong Z.Q."/>
            <person name="Xu L."/>
            <person name="Yang L."/>
            <person name="Zhang Y."/>
            <person name="Zhao W."/>
            <person name="Zhao X.D."/>
            <person name="Zheng Y.T."/>
            <person name="Zhou J.M."/>
            <person name="Zhu Y.B."/>
            <person name="Zhang G.J."/>
            <person name="Wang J."/>
            <person name="Yao Y.G."/>
        </authorList>
    </citation>
    <scope>NUCLEOTIDE SEQUENCE [LARGE SCALE GENOMIC DNA]</scope>
</reference>
<feature type="region of interest" description="Disordered" evidence="1">
    <location>
        <begin position="146"/>
        <end position="192"/>
    </location>
</feature>
<dbReference type="AlphaFoldDB" id="L8YBJ1"/>
<dbReference type="eggNOG" id="ENOG502RZBP">
    <property type="taxonomic scope" value="Eukaryota"/>
</dbReference>
<proteinExistence type="predicted"/>
<dbReference type="PANTHER" id="PTHR46876:SF3">
    <property type="entry name" value="MANSC DOMAIN CONTAINING 1"/>
    <property type="match status" value="1"/>
</dbReference>
<gene>
    <name evidence="3" type="ORF">TREES_T100012567</name>
</gene>
<organism evidence="3 4">
    <name type="scientific">Tupaia chinensis</name>
    <name type="common">Chinese tree shrew</name>
    <name type="synonym">Tupaia belangeri chinensis</name>
    <dbReference type="NCBI Taxonomy" id="246437"/>
    <lineage>
        <taxon>Eukaryota</taxon>
        <taxon>Metazoa</taxon>
        <taxon>Chordata</taxon>
        <taxon>Craniata</taxon>
        <taxon>Vertebrata</taxon>
        <taxon>Euteleostomi</taxon>
        <taxon>Mammalia</taxon>
        <taxon>Eutheria</taxon>
        <taxon>Euarchontoglires</taxon>
        <taxon>Scandentia</taxon>
        <taxon>Tupaiidae</taxon>
        <taxon>Tupaia</taxon>
    </lineage>
</organism>
<accession>L8YBJ1</accession>
<dbReference type="Proteomes" id="UP000011518">
    <property type="component" value="Unassembled WGS sequence"/>
</dbReference>
<keyword evidence="2" id="KW-0472">Membrane</keyword>
<dbReference type="PANTHER" id="PTHR46876">
    <property type="entry name" value="LOW-DENSITY LIPOPROTEIN RECEPTOR-RELATED PROTEIN 11"/>
    <property type="match status" value="1"/>
</dbReference>
<protein>
    <submittedName>
        <fullName evidence="3">MANSC domain-containing protein 1</fullName>
    </submittedName>
</protein>
<dbReference type="FunCoup" id="L8YBJ1">
    <property type="interactions" value="233"/>
</dbReference>
<evidence type="ECO:0000256" key="1">
    <source>
        <dbReference type="SAM" id="MobiDB-lite"/>
    </source>
</evidence>
<dbReference type="EMBL" id="KB364524">
    <property type="protein sequence ID" value="ELV12444.1"/>
    <property type="molecule type" value="Genomic_DNA"/>
</dbReference>
<feature type="region of interest" description="Disordered" evidence="1">
    <location>
        <begin position="254"/>
        <end position="284"/>
    </location>
</feature>
<reference evidence="4" key="1">
    <citation type="submission" date="2012-07" db="EMBL/GenBank/DDBJ databases">
        <title>Genome of the Chinese tree shrew, a rising model animal genetically related to primates.</title>
        <authorList>
            <person name="Zhang G."/>
            <person name="Fan Y."/>
            <person name="Yao Y."/>
            <person name="Huang Z."/>
        </authorList>
    </citation>
    <scope>NUCLEOTIDE SEQUENCE [LARGE SCALE GENOMIC DNA]</scope>
</reference>
<keyword evidence="2" id="KW-1133">Transmembrane helix</keyword>
<keyword evidence="2" id="KW-0812">Transmembrane</keyword>
<feature type="compositionally biased region" description="Polar residues" evidence="1">
    <location>
        <begin position="254"/>
        <end position="269"/>
    </location>
</feature>
<dbReference type="STRING" id="246437.L8YBJ1"/>
<feature type="transmembrane region" description="Helical" evidence="2">
    <location>
        <begin position="299"/>
        <end position="324"/>
    </location>
</feature>
<evidence type="ECO:0000313" key="3">
    <source>
        <dbReference type="EMBL" id="ELV12444.1"/>
    </source>
</evidence>
<dbReference type="InParanoid" id="L8YBJ1"/>
<evidence type="ECO:0000313" key="4">
    <source>
        <dbReference type="Proteomes" id="UP000011518"/>
    </source>
</evidence>
<feature type="compositionally biased region" description="Polar residues" evidence="1">
    <location>
        <begin position="150"/>
        <end position="192"/>
    </location>
</feature>
<name>L8YBJ1_TUPCH</name>
<keyword evidence="4" id="KW-1185">Reference proteome</keyword>
<sequence length="346" mass="36554">MSVRRGGHTTPGADTRAEVHGAVRRLPGGSRICAEGYSKPADTLWEGASSPKFGAADNLEKLFKIEEVSTPFPAHKEKSHSENSQFSPTQKVAHLLPEAVTVFPVAAPAASQGTVPAALQPAALPPASAPAVPLLTSHPRVATTARPVTKVTSQPTSVPRVTKATSQPTSVPRVTKATSQPTSVPRVTKATSQPTPALVSTAVTRAVVMPQAVTTTVSTPIFQTPTDLKGTPEMVPLREISSHSWSTGVVHRPTTLSLSSEESPATDKTASWGPGKAGAGGSSLSRIPESQHVLPLEKWLLIGTLLFGVLFLVIGLVLLGRMLSESLRRKRYSRLDYLINGIYVDI</sequence>